<dbReference type="AlphaFoldDB" id="A0A9X3P766"/>
<organism evidence="1 2">
    <name type="scientific">Glycomyces luteolus</name>
    <dbReference type="NCBI Taxonomy" id="2670330"/>
    <lineage>
        <taxon>Bacteria</taxon>
        <taxon>Bacillati</taxon>
        <taxon>Actinomycetota</taxon>
        <taxon>Actinomycetes</taxon>
        <taxon>Glycomycetales</taxon>
        <taxon>Glycomycetaceae</taxon>
        <taxon>Glycomyces</taxon>
    </lineage>
</organism>
<reference evidence="1" key="1">
    <citation type="submission" date="2022-12" db="EMBL/GenBank/DDBJ databases">
        <title>Gycomyces niveus sp.nov.,a novel actinomycete isolated from soil in Shouguan.</title>
        <authorList>
            <person name="Yang X."/>
        </authorList>
    </citation>
    <scope>NUCLEOTIDE SEQUENCE</scope>
    <source>
        <strain evidence="1">NEAU-A15</strain>
    </source>
</reference>
<keyword evidence="2" id="KW-1185">Reference proteome</keyword>
<proteinExistence type="predicted"/>
<evidence type="ECO:0000313" key="2">
    <source>
        <dbReference type="Proteomes" id="UP001146067"/>
    </source>
</evidence>
<dbReference type="Proteomes" id="UP001146067">
    <property type="component" value="Unassembled WGS sequence"/>
</dbReference>
<dbReference type="EMBL" id="JAPZVP010000001">
    <property type="protein sequence ID" value="MDA1358223.1"/>
    <property type="molecule type" value="Genomic_DNA"/>
</dbReference>
<sequence length="182" mass="20000">MTDIFTVLIQPPQGDSFCWSVDSLAGDIGRVNESPAFALQILMDAWREEARTGRDLVSPETAAEFEALFEIFLGPEVPTDPDGFLLAEDGSVSEPRISAKECYGDRIVGRGMSRGRHYVSLKGDAAAFKRRTAAIITDHKVLDNGPESAFFESTVADARYLAHLAGSVYFRTAFTGHLPYDY</sequence>
<protein>
    <submittedName>
        <fullName evidence="1">Uncharacterized protein</fullName>
    </submittedName>
</protein>
<accession>A0A9X3P766</accession>
<gene>
    <name evidence="1" type="ORF">O1R50_01200</name>
</gene>
<evidence type="ECO:0000313" key="1">
    <source>
        <dbReference type="EMBL" id="MDA1358223.1"/>
    </source>
</evidence>
<dbReference type="RefSeq" id="WP_270108009.1">
    <property type="nucleotide sequence ID" value="NZ_JAPZVP010000001.1"/>
</dbReference>
<comment type="caution">
    <text evidence="1">The sequence shown here is derived from an EMBL/GenBank/DDBJ whole genome shotgun (WGS) entry which is preliminary data.</text>
</comment>
<name>A0A9X3P766_9ACTN</name>